<dbReference type="EMBL" id="CP116669">
    <property type="protein sequence ID" value="WCI02648.1"/>
    <property type="molecule type" value="Genomic_DNA"/>
</dbReference>
<keyword evidence="2" id="KW-1185">Reference proteome</keyword>
<evidence type="ECO:0000313" key="1">
    <source>
        <dbReference type="EMBL" id="WCI02648.1"/>
    </source>
</evidence>
<evidence type="ECO:0000313" key="2">
    <source>
        <dbReference type="Proteomes" id="UP001214301"/>
    </source>
</evidence>
<name>A0ABY7RFS9_9PSED</name>
<protein>
    <submittedName>
        <fullName evidence="1">Uncharacterized protein</fullName>
    </submittedName>
</protein>
<accession>A0ABY7RFS9</accession>
<proteinExistence type="predicted"/>
<organism evidence="1 2">
    <name type="scientific">Pseudomonas capeferrum</name>
    <dbReference type="NCBI Taxonomy" id="1495066"/>
    <lineage>
        <taxon>Bacteria</taxon>
        <taxon>Pseudomonadati</taxon>
        <taxon>Pseudomonadota</taxon>
        <taxon>Gammaproteobacteria</taxon>
        <taxon>Pseudomonadales</taxon>
        <taxon>Pseudomonadaceae</taxon>
        <taxon>Pseudomonas</taxon>
    </lineage>
</organism>
<gene>
    <name evidence="1" type="ORF">PMC74_12480</name>
</gene>
<sequence length="75" mass="8518">MDWQDADQGRFGLMKQYQALLAGRKHVLEKIGGTYVEPNIFDGVTNAMKITQDESSVNLIDAEQKASLRKPQHWV</sequence>
<dbReference type="Proteomes" id="UP001214301">
    <property type="component" value="Chromosome"/>
</dbReference>
<reference evidence="1 2" key="1">
    <citation type="journal article" date="2020" name="Front. Microbiol.">
        <title>Toward Biorecycling: Isolation of a Soil Bacterium That Grows on a Polyurethane Oligomer and Monomer.</title>
        <authorList>
            <person name="Espinosa M.J.C."/>
            <person name="Blanco A.C."/>
            <person name="Schmidgall T."/>
            <person name="Atanasoff-Kardjalieff A.K."/>
            <person name="Kappelmeyer U."/>
            <person name="Tischler D."/>
            <person name="Pieper D.H."/>
            <person name="Heipieper H.J."/>
            <person name="Eberlein C."/>
        </authorList>
    </citation>
    <scope>NUCLEOTIDE SEQUENCE [LARGE SCALE GENOMIC DNA]</scope>
    <source>
        <strain evidence="1 2">TDA1</strain>
    </source>
</reference>